<gene>
    <name evidence="1" type="ORF">ONZ43_g6442</name>
</gene>
<dbReference type="EMBL" id="JAPESX010002299">
    <property type="protein sequence ID" value="KAJ8108392.1"/>
    <property type="molecule type" value="Genomic_DNA"/>
</dbReference>
<protein>
    <submittedName>
        <fullName evidence="1">Uncharacterized protein</fullName>
    </submittedName>
</protein>
<organism evidence="1 2">
    <name type="scientific">Nemania bipapillata</name>
    <dbReference type="NCBI Taxonomy" id="110536"/>
    <lineage>
        <taxon>Eukaryota</taxon>
        <taxon>Fungi</taxon>
        <taxon>Dikarya</taxon>
        <taxon>Ascomycota</taxon>
        <taxon>Pezizomycotina</taxon>
        <taxon>Sordariomycetes</taxon>
        <taxon>Xylariomycetidae</taxon>
        <taxon>Xylariales</taxon>
        <taxon>Xylariaceae</taxon>
        <taxon>Nemania</taxon>
    </lineage>
</organism>
<evidence type="ECO:0000313" key="1">
    <source>
        <dbReference type="EMBL" id="KAJ8108392.1"/>
    </source>
</evidence>
<proteinExistence type="predicted"/>
<reference evidence="1" key="1">
    <citation type="submission" date="2022-11" db="EMBL/GenBank/DDBJ databases">
        <title>Genome Sequence of Nemania bipapillata.</title>
        <authorList>
            <person name="Buettner E."/>
        </authorList>
    </citation>
    <scope>NUCLEOTIDE SEQUENCE</scope>
    <source>
        <strain evidence="1">CP14</strain>
    </source>
</reference>
<accession>A0ACC2HZ83</accession>
<dbReference type="Proteomes" id="UP001153334">
    <property type="component" value="Unassembled WGS sequence"/>
</dbReference>
<keyword evidence="2" id="KW-1185">Reference proteome</keyword>
<evidence type="ECO:0000313" key="2">
    <source>
        <dbReference type="Proteomes" id="UP001153334"/>
    </source>
</evidence>
<comment type="caution">
    <text evidence="1">The sequence shown here is derived from an EMBL/GenBank/DDBJ whole genome shotgun (WGS) entry which is preliminary data.</text>
</comment>
<sequence>MPSWLLDPLFWASHILHNDDLSLSARGFLFSYTALISYESDFRLAQEKGLLPSCLTWDGWRCVAQEVLQNHDMALVNTRYWYGELRLGRLNLIYRLKGFVFRGYSKVSGHSNYADLIADNVAVLAAVLGYVVIILTSLQVGLGVDKLTENTAFINFSYGFTIFSILAPLVAGFGIFLLVLALFISNWLATEKYEGQRFREMGVEPPWRNRPGKPLVVLVNSNSQGKV</sequence>
<name>A0ACC2HZ83_9PEZI</name>